<accession>A0AAW8GGV2</accession>
<comment type="caution">
    <text evidence="1">The sequence shown here is derived from an EMBL/GenBank/DDBJ whole genome shotgun (WGS) entry which is preliminary data.</text>
</comment>
<dbReference type="AlphaFoldDB" id="A0AAW8GGV2"/>
<name>A0AAW8GGV2_9GAMM</name>
<dbReference type="EMBL" id="JAUTBB010000001">
    <property type="protein sequence ID" value="MDQ1120348.1"/>
    <property type="molecule type" value="Genomic_DNA"/>
</dbReference>
<organism evidence="1 2">
    <name type="scientific">Pseudoxanthomonas winnipegensis</name>
    <dbReference type="NCBI Taxonomy" id="2480810"/>
    <lineage>
        <taxon>Bacteria</taxon>
        <taxon>Pseudomonadati</taxon>
        <taxon>Pseudomonadota</taxon>
        <taxon>Gammaproteobacteria</taxon>
        <taxon>Lysobacterales</taxon>
        <taxon>Lysobacteraceae</taxon>
        <taxon>Pseudoxanthomonas</taxon>
    </lineage>
</organism>
<gene>
    <name evidence="1" type="ORF">QE383_002656</name>
</gene>
<protein>
    <submittedName>
        <fullName evidence="1">Uncharacterized protein</fullName>
    </submittedName>
</protein>
<reference evidence="1" key="1">
    <citation type="submission" date="2023-07" db="EMBL/GenBank/DDBJ databases">
        <title>Functional and genomic diversity of the sorghum phyllosphere microbiome.</title>
        <authorList>
            <person name="Shade A."/>
        </authorList>
    </citation>
    <scope>NUCLEOTIDE SEQUENCE</scope>
    <source>
        <strain evidence="1">SORGH_AS_0908</strain>
    </source>
</reference>
<dbReference type="Proteomes" id="UP001234354">
    <property type="component" value="Unassembled WGS sequence"/>
</dbReference>
<evidence type="ECO:0000313" key="2">
    <source>
        <dbReference type="Proteomes" id="UP001234354"/>
    </source>
</evidence>
<sequence>MNASAIALRQAVWPDDGALFAAPGSVDSATYRFDPVAGTRFMECVLPIAG</sequence>
<dbReference type="RefSeq" id="WP_306993741.1">
    <property type="nucleotide sequence ID" value="NZ_JAUTBB010000001.1"/>
</dbReference>
<evidence type="ECO:0000313" key="1">
    <source>
        <dbReference type="EMBL" id="MDQ1120348.1"/>
    </source>
</evidence>
<proteinExistence type="predicted"/>